<dbReference type="PANTHER" id="PTHR35394:SF5">
    <property type="entry name" value="DUF3176 DOMAIN-CONTAINING PROTEIN"/>
    <property type="match status" value="1"/>
</dbReference>
<evidence type="ECO:0000256" key="2">
    <source>
        <dbReference type="SAM" id="Phobius"/>
    </source>
</evidence>
<feature type="region of interest" description="Disordered" evidence="1">
    <location>
        <begin position="30"/>
        <end position="82"/>
    </location>
</feature>
<dbReference type="PANTHER" id="PTHR35394">
    <property type="entry name" value="DUF3176 DOMAIN-CONTAINING PROTEIN"/>
    <property type="match status" value="1"/>
</dbReference>
<name>L2G0C2_COLFN</name>
<dbReference type="HOGENOM" id="CLU_1626920_0_0_1"/>
<evidence type="ECO:0000256" key="1">
    <source>
        <dbReference type="SAM" id="MobiDB-lite"/>
    </source>
</evidence>
<organism evidence="3">
    <name type="scientific">Colletotrichum fructicola (strain Nara gc5)</name>
    <name type="common">Anthracnose fungus</name>
    <name type="synonym">Colletotrichum gloeosporioides (strain Nara gc5)</name>
    <dbReference type="NCBI Taxonomy" id="1213859"/>
    <lineage>
        <taxon>Eukaryota</taxon>
        <taxon>Fungi</taxon>
        <taxon>Dikarya</taxon>
        <taxon>Ascomycota</taxon>
        <taxon>Pezizomycotina</taxon>
        <taxon>Sordariomycetes</taxon>
        <taxon>Hypocreomycetidae</taxon>
        <taxon>Glomerellales</taxon>
        <taxon>Glomerellaceae</taxon>
        <taxon>Colletotrichum</taxon>
        <taxon>Colletotrichum gloeosporioides species complex</taxon>
    </lineage>
</organism>
<proteinExistence type="predicted"/>
<dbReference type="EMBL" id="KB020733">
    <property type="protein sequence ID" value="ELA31820.1"/>
    <property type="molecule type" value="Genomic_DNA"/>
</dbReference>
<sequence length="163" mass="17176">MSTSSAAGDPTSTFVRRSISPLSRGSYINVVEPMESTTRTGSSLSDNHLGTYNPVATEEPGTASTGPSRVESKDQTEAGRLGDTCAPYRPFGKLATLRAWTFELLALVASVASFAAIIVLLKSYDQLPQPSFSFGISISTLIAVFTTALRASMIFTIAEGGNS</sequence>
<protein>
    <submittedName>
        <fullName evidence="3">Uncharacterized protein</fullName>
    </submittedName>
</protein>
<feature type="transmembrane region" description="Helical" evidence="2">
    <location>
        <begin position="99"/>
        <end position="120"/>
    </location>
</feature>
<keyword evidence="2" id="KW-0472">Membrane</keyword>
<keyword evidence="2" id="KW-1133">Transmembrane helix</keyword>
<reference evidence="3" key="1">
    <citation type="submission" date="2012-08" db="EMBL/GenBank/DDBJ databases">
        <title>Genome analysis of Colletotrichum orbiculare and Colletotrichum fructicola.</title>
        <authorList>
            <person name="Gan P.H.P."/>
            <person name="Ikeda K."/>
            <person name="Irieda H."/>
            <person name="Narusaka M."/>
            <person name="O'Connell R.J."/>
            <person name="Narusaka Y."/>
            <person name="Takano Y."/>
            <person name="Kubo Y."/>
            <person name="Shirasu K."/>
        </authorList>
    </citation>
    <scope>NUCLEOTIDE SEQUENCE</scope>
    <source>
        <strain evidence="3">Nara gc5</strain>
    </source>
</reference>
<evidence type="ECO:0000313" key="3">
    <source>
        <dbReference type="EMBL" id="ELA31820.1"/>
    </source>
</evidence>
<keyword evidence="2" id="KW-0812">Transmembrane</keyword>
<accession>L2G0C2</accession>
<dbReference type="AlphaFoldDB" id="L2G0C2"/>
<feature type="transmembrane region" description="Helical" evidence="2">
    <location>
        <begin position="132"/>
        <end position="158"/>
    </location>
</feature>
<gene>
    <name evidence="3" type="ORF">CGGC5_8081</name>
</gene>
<feature type="compositionally biased region" description="Polar residues" evidence="1">
    <location>
        <begin position="35"/>
        <end position="50"/>
    </location>
</feature>